<dbReference type="GeneID" id="18817961"/>
<evidence type="ECO:0000256" key="2">
    <source>
        <dbReference type="ARBA" id="ARBA00008880"/>
    </source>
</evidence>
<dbReference type="HOGENOM" id="CLU_073620_3_0_1"/>
<dbReference type="PANTHER" id="PTHR13605">
    <property type="entry name" value="ER MEMBRANE PROTEIN COMPLEX SUBUNIT 7"/>
    <property type="match status" value="1"/>
</dbReference>
<evidence type="ECO:0000256" key="6">
    <source>
        <dbReference type="ARBA" id="ARBA00023136"/>
    </source>
</evidence>
<evidence type="ECO:0000256" key="8">
    <source>
        <dbReference type="ARBA" id="ARBA00023326"/>
    </source>
</evidence>
<evidence type="ECO:0000256" key="10">
    <source>
        <dbReference type="SAM" id="Phobius"/>
    </source>
</evidence>
<dbReference type="Proteomes" id="UP000008064">
    <property type="component" value="Unassembled WGS sequence"/>
</dbReference>
<dbReference type="GO" id="GO:0000272">
    <property type="term" value="P:polysaccharide catabolic process"/>
    <property type="evidence" value="ECO:0007669"/>
    <property type="project" value="UniProtKB-KW"/>
</dbReference>
<accession>F8NL59</accession>
<comment type="similarity">
    <text evidence="2">Belongs to the EMC7 family.</text>
</comment>
<evidence type="ECO:0000256" key="11">
    <source>
        <dbReference type="SAM" id="SignalP"/>
    </source>
</evidence>
<feature type="compositionally biased region" description="Low complexity" evidence="9">
    <location>
        <begin position="182"/>
        <end position="192"/>
    </location>
</feature>
<dbReference type="EMBL" id="GL945430">
    <property type="protein sequence ID" value="EGO28875.1"/>
    <property type="molecule type" value="Genomic_DNA"/>
</dbReference>
<dbReference type="PANTHER" id="PTHR13605:SF4">
    <property type="entry name" value="ER MEMBRANE PROTEIN COMPLEX SUBUNIT 7"/>
    <property type="match status" value="1"/>
</dbReference>
<dbReference type="RefSeq" id="XP_007315074.1">
    <property type="nucleotide sequence ID" value="XM_007315012.1"/>
</dbReference>
<feature type="chain" id="PRO_5003376074" description="ER membrane protein complex subunit 7 beta-sandwich domain-containing protein" evidence="11">
    <location>
        <begin position="22"/>
        <end position="235"/>
    </location>
</feature>
<protein>
    <recommendedName>
        <fullName evidence="12">ER membrane protein complex subunit 7 beta-sandwich domain-containing protein</fullName>
    </recommendedName>
</protein>
<dbReference type="AlphaFoldDB" id="F8NL59"/>
<dbReference type="OrthoDB" id="27095at2759"/>
<evidence type="ECO:0000313" key="13">
    <source>
        <dbReference type="EMBL" id="EGO28875.1"/>
    </source>
</evidence>
<sequence length="235" mass="25943">MARTATLLVCLLLAITSVVSALDVHGRIQWNDLCPNFGALGASKVLLDAGRLSATVTQNGTFLMRDVVPGTYVLSVSSHDYIFDQLRLEVSDLDSPPKVWSYVLGTPLVSQSSVTLPYPVTFMARHKYKYFVPHESFNLMGMFQNPMMLIAVLTGVMMLGMPYLLKTLDPQMLEEVKDRHASLNGNSNSGQNGHKKSELSMLLNSDEEPKSSSVARLQAGTSPQPRNRSKANKRR</sequence>
<feature type="signal peptide" evidence="11">
    <location>
        <begin position="1"/>
        <end position="21"/>
    </location>
</feature>
<keyword evidence="7" id="KW-0119">Carbohydrate metabolism</keyword>
<feature type="compositionally biased region" description="Polar residues" evidence="9">
    <location>
        <begin position="211"/>
        <end position="226"/>
    </location>
</feature>
<evidence type="ECO:0000259" key="12">
    <source>
        <dbReference type="Pfam" id="PF09430"/>
    </source>
</evidence>
<evidence type="ECO:0000256" key="4">
    <source>
        <dbReference type="ARBA" id="ARBA00022729"/>
    </source>
</evidence>
<evidence type="ECO:0000256" key="3">
    <source>
        <dbReference type="ARBA" id="ARBA00022692"/>
    </source>
</evidence>
<dbReference type="GO" id="GO:0072546">
    <property type="term" value="C:EMC complex"/>
    <property type="evidence" value="ECO:0007669"/>
    <property type="project" value="TreeGrafter"/>
</dbReference>
<dbReference type="InterPro" id="IPR013784">
    <property type="entry name" value="Carb-bd-like_fold"/>
</dbReference>
<keyword evidence="4 11" id="KW-0732">Signal</keyword>
<evidence type="ECO:0000256" key="1">
    <source>
        <dbReference type="ARBA" id="ARBA00004167"/>
    </source>
</evidence>
<proteinExistence type="inferred from homology"/>
<keyword evidence="6 10" id="KW-0472">Membrane</keyword>
<organism>
    <name type="scientific">Serpula lacrymans var. lacrymans (strain S7.9)</name>
    <name type="common">Dry rot fungus</name>
    <dbReference type="NCBI Taxonomy" id="578457"/>
    <lineage>
        <taxon>Eukaryota</taxon>
        <taxon>Fungi</taxon>
        <taxon>Dikarya</taxon>
        <taxon>Basidiomycota</taxon>
        <taxon>Agaricomycotina</taxon>
        <taxon>Agaricomycetes</taxon>
        <taxon>Agaricomycetidae</taxon>
        <taxon>Boletales</taxon>
        <taxon>Coniophorineae</taxon>
        <taxon>Serpulaceae</taxon>
        <taxon>Serpula</taxon>
    </lineage>
</organism>
<dbReference type="Pfam" id="PF09430">
    <property type="entry name" value="EMC7_beta-sandw"/>
    <property type="match status" value="1"/>
</dbReference>
<evidence type="ECO:0000256" key="7">
    <source>
        <dbReference type="ARBA" id="ARBA00023277"/>
    </source>
</evidence>
<dbReference type="InterPro" id="IPR039163">
    <property type="entry name" value="EMC7"/>
</dbReference>
<keyword evidence="8" id="KW-0624">Polysaccharide degradation</keyword>
<comment type="subcellular location">
    <subcellularLocation>
        <location evidence="1">Membrane</location>
        <topology evidence="1">Single-pass membrane protein</topology>
    </subcellularLocation>
</comment>
<reference evidence="13" key="1">
    <citation type="submission" date="2011-04" db="EMBL/GenBank/DDBJ databases">
        <title>Evolution of plant cell wall degrading machinery underlies the functional diversity of forest fungi.</title>
        <authorList>
            <consortium name="US DOE Joint Genome Institute (JGI-PGF)"/>
            <person name="Eastwood D.C."/>
            <person name="Floudas D."/>
            <person name="Binder M."/>
            <person name="Majcherczyk A."/>
            <person name="Schneider P."/>
            <person name="Aerts A."/>
            <person name="Asiegbu F.O."/>
            <person name="Baker S.E."/>
            <person name="Barry K."/>
            <person name="Bendiksby M."/>
            <person name="Blumentritt M."/>
            <person name="Coutinho P.M."/>
            <person name="Cullen D."/>
            <person name="Cullen D."/>
            <person name="Gathman A."/>
            <person name="Goodell B."/>
            <person name="Henrissat B."/>
            <person name="Ihrmark K."/>
            <person name="Kauserud H."/>
            <person name="Kohler A."/>
            <person name="LaButti K."/>
            <person name="Lapidus A."/>
            <person name="Lavin J.L."/>
            <person name="Lee Y.-H."/>
            <person name="Lindquist E."/>
            <person name="Lilly W."/>
            <person name="Lucas S."/>
            <person name="Morin E."/>
            <person name="Murat C."/>
            <person name="Oguiza J.A."/>
            <person name="Park J."/>
            <person name="Pisabarro A.G."/>
            <person name="Riley R."/>
            <person name="Rosling A."/>
            <person name="Salamov A."/>
            <person name="Schmidt O."/>
            <person name="Schmutz J."/>
            <person name="Skrede I."/>
            <person name="Stenlid J."/>
            <person name="Wiebenga A."/>
            <person name="Xie X."/>
            <person name="Kues U."/>
            <person name="Hibbett D.S."/>
            <person name="Hoffmeister D."/>
            <person name="Hogberg N."/>
            <person name="Martin F."/>
            <person name="Grigoriev I.V."/>
            <person name="Watkinson S.C."/>
        </authorList>
    </citation>
    <scope>NUCLEOTIDE SEQUENCE</scope>
    <source>
        <strain evidence="13">S7.9</strain>
    </source>
</reference>
<dbReference type="InterPro" id="IPR019008">
    <property type="entry name" value="Beta_sandwich_EMC7"/>
</dbReference>
<keyword evidence="5 10" id="KW-1133">Transmembrane helix</keyword>
<dbReference type="KEGG" id="sla:SERLADRAFT_459745"/>
<feature type="domain" description="ER membrane protein complex subunit 7 beta-sandwich" evidence="12">
    <location>
        <begin position="43"/>
        <end position="150"/>
    </location>
</feature>
<gene>
    <name evidence="13" type="ORF">SERLADRAFT_459745</name>
</gene>
<evidence type="ECO:0000256" key="5">
    <source>
        <dbReference type="ARBA" id="ARBA00022989"/>
    </source>
</evidence>
<keyword evidence="3 10" id="KW-0812">Transmembrane</keyword>
<dbReference type="SUPFAM" id="SSF49452">
    <property type="entry name" value="Starch-binding domain-like"/>
    <property type="match status" value="1"/>
</dbReference>
<evidence type="ECO:0000256" key="9">
    <source>
        <dbReference type="SAM" id="MobiDB-lite"/>
    </source>
</evidence>
<feature type="region of interest" description="Disordered" evidence="9">
    <location>
        <begin position="181"/>
        <end position="235"/>
    </location>
</feature>
<dbReference type="GO" id="GO:0030246">
    <property type="term" value="F:carbohydrate binding"/>
    <property type="evidence" value="ECO:0007669"/>
    <property type="project" value="InterPro"/>
</dbReference>
<feature type="transmembrane region" description="Helical" evidence="10">
    <location>
        <begin position="147"/>
        <end position="165"/>
    </location>
</feature>
<name>F8NL59_SERL9</name>